<feature type="chain" id="PRO_5046416853" description="Secreted protein" evidence="1">
    <location>
        <begin position="27"/>
        <end position="145"/>
    </location>
</feature>
<gene>
    <name evidence="2" type="ORF">Col01nite_36140</name>
</gene>
<comment type="caution">
    <text evidence="2">The sequence shown here is derived from an EMBL/GenBank/DDBJ whole genome shotgun (WGS) entry which is preliminary data.</text>
</comment>
<proteinExistence type="predicted"/>
<sequence length="145" mass="14380">MLAVRSTSLLVLVGSGLLLLAGCAPATGDASAGTGEAAAAAALAEGEASAAAPSPEPTAGDAEQWCADADVSARVDAALASDTEGPHNGVLVSPEEMAELGEPEAAIADQRRAWEALTDDEVAFQQCLRVRQGQSPVDPVPGSGS</sequence>
<protein>
    <recommendedName>
        <fullName evidence="4">Secreted protein</fullName>
    </recommendedName>
</protein>
<keyword evidence="1" id="KW-0732">Signal</keyword>
<evidence type="ECO:0000313" key="3">
    <source>
        <dbReference type="Proteomes" id="UP000618382"/>
    </source>
</evidence>
<dbReference type="Proteomes" id="UP000618382">
    <property type="component" value="Unassembled WGS sequence"/>
</dbReference>
<accession>A0ABQ4DFG2</accession>
<dbReference type="EMBL" id="BONN01000017">
    <property type="protein sequence ID" value="GIG34455.1"/>
    <property type="molecule type" value="Genomic_DNA"/>
</dbReference>
<evidence type="ECO:0000256" key="1">
    <source>
        <dbReference type="SAM" id="SignalP"/>
    </source>
</evidence>
<dbReference type="PROSITE" id="PS51257">
    <property type="entry name" value="PROKAR_LIPOPROTEIN"/>
    <property type="match status" value="1"/>
</dbReference>
<evidence type="ECO:0000313" key="2">
    <source>
        <dbReference type="EMBL" id="GIG34455.1"/>
    </source>
</evidence>
<organism evidence="2 3">
    <name type="scientific">Cellulomonas oligotrophica</name>
    <dbReference type="NCBI Taxonomy" id="931536"/>
    <lineage>
        <taxon>Bacteria</taxon>
        <taxon>Bacillati</taxon>
        <taxon>Actinomycetota</taxon>
        <taxon>Actinomycetes</taxon>
        <taxon>Micrococcales</taxon>
        <taxon>Cellulomonadaceae</taxon>
        <taxon>Cellulomonas</taxon>
    </lineage>
</organism>
<feature type="signal peptide" evidence="1">
    <location>
        <begin position="1"/>
        <end position="26"/>
    </location>
</feature>
<reference evidence="2 3" key="1">
    <citation type="submission" date="2021-01" db="EMBL/GenBank/DDBJ databases">
        <title>Whole genome shotgun sequence of Cellulomonas oligotrophica NBRC 109435.</title>
        <authorList>
            <person name="Komaki H."/>
            <person name="Tamura T."/>
        </authorList>
    </citation>
    <scope>NUCLEOTIDE SEQUENCE [LARGE SCALE GENOMIC DNA]</scope>
    <source>
        <strain evidence="2 3">NBRC 109435</strain>
    </source>
</reference>
<evidence type="ECO:0008006" key="4">
    <source>
        <dbReference type="Google" id="ProtNLM"/>
    </source>
</evidence>
<keyword evidence="3" id="KW-1185">Reference proteome</keyword>
<name>A0ABQ4DFG2_9CELL</name>